<evidence type="ECO:0000256" key="1">
    <source>
        <dbReference type="SAM" id="Phobius"/>
    </source>
</evidence>
<sequence length="102" mass="11933">ILRPQACFLQLFNFLNFIPLHHHDQVDLQTRVKRQQSTARRGVWRLLCLSPIIVRQRSLSSASFNSYAQLLNFTLIICLVVYILHWITSDKFATDDSTRLFG</sequence>
<feature type="non-terminal residue" evidence="2">
    <location>
        <position position="1"/>
    </location>
</feature>
<dbReference type="Proteomes" id="UP000886653">
    <property type="component" value="Unassembled WGS sequence"/>
</dbReference>
<protein>
    <submittedName>
        <fullName evidence="2">Uncharacterized protein</fullName>
    </submittedName>
</protein>
<dbReference type="EMBL" id="MU167235">
    <property type="protein sequence ID" value="KAG0148581.1"/>
    <property type="molecule type" value="Genomic_DNA"/>
</dbReference>
<reference evidence="2" key="1">
    <citation type="submission" date="2013-11" db="EMBL/GenBank/DDBJ databases">
        <title>Genome sequence of the fusiform rust pathogen reveals effectors for host alternation and coevolution with pine.</title>
        <authorList>
            <consortium name="DOE Joint Genome Institute"/>
            <person name="Smith K."/>
            <person name="Pendleton A."/>
            <person name="Kubisiak T."/>
            <person name="Anderson C."/>
            <person name="Salamov A."/>
            <person name="Aerts A."/>
            <person name="Riley R."/>
            <person name="Clum A."/>
            <person name="Lindquist E."/>
            <person name="Ence D."/>
            <person name="Campbell M."/>
            <person name="Kronenberg Z."/>
            <person name="Feau N."/>
            <person name="Dhillon B."/>
            <person name="Hamelin R."/>
            <person name="Burleigh J."/>
            <person name="Smith J."/>
            <person name="Yandell M."/>
            <person name="Nelson C."/>
            <person name="Grigoriev I."/>
            <person name="Davis J."/>
        </authorList>
    </citation>
    <scope>NUCLEOTIDE SEQUENCE</scope>
    <source>
        <strain evidence="2">G11</strain>
    </source>
</reference>
<name>A0A9P6TDM1_9BASI</name>
<keyword evidence="1" id="KW-0472">Membrane</keyword>
<proteinExistence type="predicted"/>
<keyword evidence="3" id="KW-1185">Reference proteome</keyword>
<evidence type="ECO:0000313" key="3">
    <source>
        <dbReference type="Proteomes" id="UP000886653"/>
    </source>
</evidence>
<comment type="caution">
    <text evidence="2">The sequence shown here is derived from an EMBL/GenBank/DDBJ whole genome shotgun (WGS) entry which is preliminary data.</text>
</comment>
<accession>A0A9P6TDM1</accession>
<dbReference type="AlphaFoldDB" id="A0A9P6TDM1"/>
<gene>
    <name evidence="2" type="ORF">CROQUDRAFT_105658</name>
</gene>
<feature type="transmembrane region" description="Helical" evidence="1">
    <location>
        <begin position="67"/>
        <end position="87"/>
    </location>
</feature>
<evidence type="ECO:0000313" key="2">
    <source>
        <dbReference type="EMBL" id="KAG0148581.1"/>
    </source>
</evidence>
<keyword evidence="1" id="KW-1133">Transmembrane helix</keyword>
<organism evidence="2 3">
    <name type="scientific">Cronartium quercuum f. sp. fusiforme G11</name>
    <dbReference type="NCBI Taxonomy" id="708437"/>
    <lineage>
        <taxon>Eukaryota</taxon>
        <taxon>Fungi</taxon>
        <taxon>Dikarya</taxon>
        <taxon>Basidiomycota</taxon>
        <taxon>Pucciniomycotina</taxon>
        <taxon>Pucciniomycetes</taxon>
        <taxon>Pucciniales</taxon>
        <taxon>Coleosporiaceae</taxon>
        <taxon>Cronartium</taxon>
    </lineage>
</organism>
<keyword evidence="1" id="KW-0812">Transmembrane</keyword>